<dbReference type="PANTHER" id="PTHR24064">
    <property type="entry name" value="SOLUTE CARRIER FAMILY 22 MEMBER"/>
    <property type="match status" value="1"/>
</dbReference>
<proteinExistence type="predicted"/>
<dbReference type="InterPro" id="IPR005828">
    <property type="entry name" value="MFS_sugar_transport-like"/>
</dbReference>
<feature type="transmembrane region" description="Helical" evidence="6">
    <location>
        <begin position="156"/>
        <end position="175"/>
    </location>
</feature>
<dbReference type="Gene3D" id="1.20.1250.20">
    <property type="entry name" value="MFS general substrate transporter like domains"/>
    <property type="match status" value="1"/>
</dbReference>
<evidence type="ECO:0000256" key="1">
    <source>
        <dbReference type="ARBA" id="ARBA00004141"/>
    </source>
</evidence>
<gene>
    <name evidence="8" type="ORF">O3P69_005480</name>
</gene>
<dbReference type="SUPFAM" id="SSF103473">
    <property type="entry name" value="MFS general substrate transporter"/>
    <property type="match status" value="1"/>
</dbReference>
<feature type="transmembrane region" description="Helical" evidence="6">
    <location>
        <begin position="400"/>
        <end position="421"/>
    </location>
</feature>
<protein>
    <recommendedName>
        <fullName evidence="7">Major facilitator superfamily (MFS) profile domain-containing protein</fullName>
    </recommendedName>
</protein>
<feature type="transmembrane region" description="Helical" evidence="6">
    <location>
        <begin position="517"/>
        <end position="537"/>
    </location>
</feature>
<feature type="region of interest" description="Disordered" evidence="5">
    <location>
        <begin position="80"/>
        <end position="105"/>
    </location>
</feature>
<keyword evidence="9" id="KW-1185">Reference proteome</keyword>
<evidence type="ECO:0000313" key="9">
    <source>
        <dbReference type="Proteomes" id="UP001487740"/>
    </source>
</evidence>
<evidence type="ECO:0000259" key="7">
    <source>
        <dbReference type="PROSITE" id="PS50850"/>
    </source>
</evidence>
<evidence type="ECO:0000256" key="4">
    <source>
        <dbReference type="ARBA" id="ARBA00023136"/>
    </source>
</evidence>
<comment type="subcellular location">
    <subcellularLocation>
        <location evidence="1">Membrane</location>
        <topology evidence="1">Multi-pass membrane protein</topology>
    </subcellularLocation>
</comment>
<dbReference type="PROSITE" id="PS50850">
    <property type="entry name" value="MFS"/>
    <property type="match status" value="1"/>
</dbReference>
<comment type="caution">
    <text evidence="8">The sequence shown here is derived from an EMBL/GenBank/DDBJ whole genome shotgun (WGS) entry which is preliminary data.</text>
</comment>
<evidence type="ECO:0000256" key="6">
    <source>
        <dbReference type="SAM" id="Phobius"/>
    </source>
</evidence>
<feature type="transmembrane region" description="Helical" evidence="6">
    <location>
        <begin position="210"/>
        <end position="230"/>
    </location>
</feature>
<keyword evidence="4 6" id="KW-0472">Membrane</keyword>
<keyword evidence="3 6" id="KW-1133">Transmembrane helix</keyword>
<dbReference type="PROSITE" id="PS00216">
    <property type="entry name" value="SUGAR_TRANSPORT_1"/>
    <property type="match status" value="2"/>
</dbReference>
<evidence type="ECO:0000256" key="3">
    <source>
        <dbReference type="ARBA" id="ARBA00022989"/>
    </source>
</evidence>
<dbReference type="Proteomes" id="UP001487740">
    <property type="component" value="Unassembled WGS sequence"/>
</dbReference>
<feature type="transmembrane region" description="Helical" evidence="6">
    <location>
        <begin position="187"/>
        <end position="204"/>
    </location>
</feature>
<feature type="transmembrane region" description="Helical" evidence="6">
    <location>
        <begin position="269"/>
        <end position="288"/>
    </location>
</feature>
<feature type="transmembrane region" description="Helical" evidence="6">
    <location>
        <begin position="44"/>
        <end position="64"/>
    </location>
</feature>
<feature type="transmembrane region" description="Helical" evidence="6">
    <location>
        <begin position="242"/>
        <end position="263"/>
    </location>
</feature>
<feature type="transmembrane region" description="Helical" evidence="6">
    <location>
        <begin position="428"/>
        <end position="447"/>
    </location>
</feature>
<dbReference type="Pfam" id="PF00083">
    <property type="entry name" value="Sugar_tr"/>
    <property type="match status" value="1"/>
</dbReference>
<reference evidence="8 9" key="1">
    <citation type="submission" date="2023-03" db="EMBL/GenBank/DDBJ databases">
        <title>High-quality genome of Scylla paramamosain provides insights in environmental adaptation.</title>
        <authorList>
            <person name="Zhang L."/>
        </authorList>
    </citation>
    <scope>NUCLEOTIDE SEQUENCE [LARGE SCALE GENOMIC DNA]</scope>
    <source>
        <strain evidence="8">LZ_2023a</strain>
        <tissue evidence="8">Muscle</tissue>
    </source>
</reference>
<dbReference type="InterPro" id="IPR005829">
    <property type="entry name" value="Sugar_transporter_CS"/>
</dbReference>
<dbReference type="EMBL" id="JARAKH010000016">
    <property type="protein sequence ID" value="KAK8396455.1"/>
    <property type="molecule type" value="Genomic_DNA"/>
</dbReference>
<name>A0AAW0U9Q7_SCYPA</name>
<feature type="transmembrane region" description="Helical" evidence="6">
    <location>
        <begin position="370"/>
        <end position="388"/>
    </location>
</feature>
<organism evidence="8 9">
    <name type="scientific">Scylla paramamosain</name>
    <name type="common">Mud crab</name>
    <dbReference type="NCBI Taxonomy" id="85552"/>
    <lineage>
        <taxon>Eukaryota</taxon>
        <taxon>Metazoa</taxon>
        <taxon>Ecdysozoa</taxon>
        <taxon>Arthropoda</taxon>
        <taxon>Crustacea</taxon>
        <taxon>Multicrustacea</taxon>
        <taxon>Malacostraca</taxon>
        <taxon>Eumalacostraca</taxon>
        <taxon>Eucarida</taxon>
        <taxon>Decapoda</taxon>
        <taxon>Pleocyemata</taxon>
        <taxon>Brachyura</taxon>
        <taxon>Eubrachyura</taxon>
        <taxon>Portunoidea</taxon>
        <taxon>Portunidae</taxon>
        <taxon>Portuninae</taxon>
        <taxon>Scylla</taxon>
    </lineage>
</organism>
<evidence type="ECO:0000256" key="5">
    <source>
        <dbReference type="SAM" id="MobiDB-lite"/>
    </source>
</evidence>
<dbReference type="InterPro" id="IPR020846">
    <property type="entry name" value="MFS_dom"/>
</dbReference>
<evidence type="ECO:0000256" key="2">
    <source>
        <dbReference type="ARBA" id="ARBA00022692"/>
    </source>
</evidence>
<sequence>MANNSRSVKQQAKTVLSLVAALGKMTRTDKQFDDLLASLKTRRWNLCILVLVSLFFMELPMFVFSGAFAVPNIPHTCIAATSEGPTPEEHPSTSPTSASSDPANRTLGLAGDDESCSLPGGSSGSCTSWVFNNTVYGRTLTSEFQMVCDRKSLRGLYSSAYFIGGIFGSSLGGWLSDRFGRKKTMSLGIVGYQTTAIILPWLPILTPVFVLRFIMGFLHPCMVQSSFTLVMEVFEERWRSAAGILIFLPWCFGMMVMAGISALVRDWRWQNFFLALPWLLLLPFLWLIDESPRWLIVRGRHSEALRVLKRAARWNKTTLPPVRDLQILMEDIRKESADSCATKRERRWQKVWDFLETFVLLIRTRRIRKITLILFCCYFITSMGYVGLSLGGDLFSSNPFVYVAISGLVEIPGATFTIPLVEQFGRRFSNMAFYLLTGACLLALPFIPTYIEWISMTLALLGKMALTAAYQVLFLHSGELFPTEVRTWGMGNSSTMARIGSVFSSFLVSVIPSSWSIAPFIILGCSCLIAAWATSLLPETRGAALYDTVAALEAAQSFK</sequence>
<evidence type="ECO:0000313" key="8">
    <source>
        <dbReference type="EMBL" id="KAK8396455.1"/>
    </source>
</evidence>
<accession>A0AAW0U9Q7</accession>
<dbReference type="GO" id="GO:0022857">
    <property type="term" value="F:transmembrane transporter activity"/>
    <property type="evidence" value="ECO:0007669"/>
    <property type="project" value="InterPro"/>
</dbReference>
<dbReference type="AlphaFoldDB" id="A0AAW0U9Q7"/>
<dbReference type="GO" id="GO:0016020">
    <property type="term" value="C:membrane"/>
    <property type="evidence" value="ECO:0007669"/>
    <property type="project" value="UniProtKB-SubCell"/>
</dbReference>
<feature type="domain" description="Major facilitator superfamily (MFS) profile" evidence="7">
    <location>
        <begin position="46"/>
        <end position="542"/>
    </location>
</feature>
<keyword evidence="2 6" id="KW-0812">Transmembrane</keyword>
<dbReference type="InterPro" id="IPR036259">
    <property type="entry name" value="MFS_trans_sf"/>
</dbReference>